<gene>
    <name evidence="1" type="ORF">A1OE_682</name>
</gene>
<accession>K7YH38</accession>
<dbReference type="STRING" id="1193729.A1OE_682"/>
<dbReference type="HOGENOM" id="CLU_3306450_0_0_5"/>
<proteinExistence type="predicted"/>
<dbReference type="AlphaFoldDB" id="K7YH38"/>
<keyword evidence="2" id="KW-1185">Reference proteome</keyword>
<organism evidence="1 2">
    <name type="scientific">Candidatus Endolissoclinum faulkneri L2</name>
    <dbReference type="NCBI Taxonomy" id="1193729"/>
    <lineage>
        <taxon>Bacteria</taxon>
        <taxon>Pseudomonadati</taxon>
        <taxon>Pseudomonadota</taxon>
        <taxon>Alphaproteobacteria</taxon>
        <taxon>Rhodospirillales</taxon>
        <taxon>Rhodospirillaceae</taxon>
        <taxon>Candidatus Endolissoclinum</taxon>
    </lineage>
</organism>
<reference evidence="1 2" key="1">
    <citation type="journal article" date="2012" name="Proc. Natl. Acad. Sci. U.S.A.">
        <title>Genome streamlining and chemical defense in a coral reef symbiosis.</title>
        <authorList>
            <person name="Kwan J.C."/>
            <person name="Donia M.S."/>
            <person name="Han A.W."/>
            <person name="Hirose E."/>
            <person name="Haygood M.G."/>
            <person name="Schmidt E.W."/>
        </authorList>
    </citation>
    <scope>NUCLEOTIDE SEQUENCE [LARGE SCALE GENOMIC DNA]</scope>
    <source>
        <strain evidence="1 2">L2</strain>
    </source>
</reference>
<evidence type="ECO:0000313" key="2">
    <source>
        <dbReference type="Proteomes" id="UP000010077"/>
    </source>
</evidence>
<dbReference type="EMBL" id="CP003539">
    <property type="protein sequence ID" value="AFX98870.1"/>
    <property type="molecule type" value="Genomic_DNA"/>
</dbReference>
<sequence length="39" mass="4457">MIEHLRALKAMLNQAKISIISILQTKYLSKSLILLNIFS</sequence>
<dbReference type="KEGG" id="thal:A1OE_682"/>
<name>K7YH38_9PROT</name>
<protein>
    <submittedName>
        <fullName evidence="1">Uncharacterized protein</fullName>
    </submittedName>
</protein>
<dbReference type="Proteomes" id="UP000010077">
    <property type="component" value="Chromosome"/>
</dbReference>
<evidence type="ECO:0000313" key="1">
    <source>
        <dbReference type="EMBL" id="AFX98870.1"/>
    </source>
</evidence>